<dbReference type="EMBL" id="JARBDR010000918">
    <property type="protein sequence ID" value="KAJ8302235.1"/>
    <property type="molecule type" value="Genomic_DNA"/>
</dbReference>
<proteinExistence type="predicted"/>
<accession>A0ABQ9EFM4</accession>
<reference evidence="2 3" key="1">
    <citation type="submission" date="2022-12" db="EMBL/GenBank/DDBJ databases">
        <title>Chromosome-level genome of Tegillarca granosa.</title>
        <authorList>
            <person name="Kim J."/>
        </authorList>
    </citation>
    <scope>NUCLEOTIDE SEQUENCE [LARGE SCALE GENOMIC DNA]</scope>
    <source>
        <strain evidence="2">Teg-2019</strain>
        <tissue evidence="2">Adductor muscle</tissue>
    </source>
</reference>
<protein>
    <recommendedName>
        <fullName evidence="4">NADH dehydrogenase subunit 4L</fullName>
    </recommendedName>
</protein>
<dbReference type="Proteomes" id="UP001217089">
    <property type="component" value="Unassembled WGS sequence"/>
</dbReference>
<feature type="transmembrane region" description="Helical" evidence="1">
    <location>
        <begin position="6"/>
        <end position="26"/>
    </location>
</feature>
<keyword evidence="3" id="KW-1185">Reference proteome</keyword>
<sequence>MLSNRHWFFFNLFILFYFVLFILFYFILFYFILFYFILFSLMISCMSLAVWFVTFLATVILDVGLGLMLGFVFALYFVLRSSQRMNTLYQNKFYQDFDSIDKIKYGTDTN</sequence>
<evidence type="ECO:0000256" key="1">
    <source>
        <dbReference type="SAM" id="Phobius"/>
    </source>
</evidence>
<evidence type="ECO:0008006" key="4">
    <source>
        <dbReference type="Google" id="ProtNLM"/>
    </source>
</evidence>
<keyword evidence="1" id="KW-0812">Transmembrane</keyword>
<evidence type="ECO:0000313" key="2">
    <source>
        <dbReference type="EMBL" id="KAJ8302235.1"/>
    </source>
</evidence>
<keyword evidence="1" id="KW-0472">Membrane</keyword>
<comment type="caution">
    <text evidence="2">The sequence shown here is derived from an EMBL/GenBank/DDBJ whole genome shotgun (WGS) entry which is preliminary data.</text>
</comment>
<gene>
    <name evidence="2" type="ORF">KUTeg_021222</name>
</gene>
<keyword evidence="1" id="KW-1133">Transmembrane helix</keyword>
<feature type="transmembrane region" description="Helical" evidence="1">
    <location>
        <begin position="33"/>
        <end position="53"/>
    </location>
</feature>
<organism evidence="2 3">
    <name type="scientific">Tegillarca granosa</name>
    <name type="common">Malaysian cockle</name>
    <name type="synonym">Anadara granosa</name>
    <dbReference type="NCBI Taxonomy" id="220873"/>
    <lineage>
        <taxon>Eukaryota</taxon>
        <taxon>Metazoa</taxon>
        <taxon>Spiralia</taxon>
        <taxon>Lophotrochozoa</taxon>
        <taxon>Mollusca</taxon>
        <taxon>Bivalvia</taxon>
        <taxon>Autobranchia</taxon>
        <taxon>Pteriomorphia</taxon>
        <taxon>Arcoida</taxon>
        <taxon>Arcoidea</taxon>
        <taxon>Arcidae</taxon>
        <taxon>Tegillarca</taxon>
    </lineage>
</organism>
<feature type="transmembrane region" description="Helical" evidence="1">
    <location>
        <begin position="59"/>
        <end position="79"/>
    </location>
</feature>
<name>A0ABQ9EFM4_TEGGR</name>
<evidence type="ECO:0000313" key="3">
    <source>
        <dbReference type="Proteomes" id="UP001217089"/>
    </source>
</evidence>